<evidence type="ECO:0000313" key="4">
    <source>
        <dbReference type="Proteomes" id="UP000004407"/>
    </source>
</evidence>
<dbReference type="EMBL" id="AFZZ01000147">
    <property type="protein sequence ID" value="EHJ39420.1"/>
    <property type="molecule type" value="Genomic_DNA"/>
</dbReference>
<dbReference type="RefSeq" id="WP_007900289.1">
    <property type="nucleotide sequence ID" value="NZ_JH379436.1"/>
</dbReference>
<organism evidence="3 4">
    <name type="scientific">Leyella stercorea DSM 18206</name>
    <dbReference type="NCBI Taxonomy" id="1002367"/>
    <lineage>
        <taxon>Bacteria</taxon>
        <taxon>Pseudomonadati</taxon>
        <taxon>Bacteroidota</taxon>
        <taxon>Bacteroidia</taxon>
        <taxon>Bacteroidales</taxon>
        <taxon>Prevotellaceae</taxon>
        <taxon>Leyella</taxon>
    </lineage>
</organism>
<dbReference type="eggNOG" id="COG4099">
    <property type="taxonomic scope" value="Bacteria"/>
</dbReference>
<evidence type="ECO:0008006" key="5">
    <source>
        <dbReference type="Google" id="ProtNLM"/>
    </source>
</evidence>
<dbReference type="PANTHER" id="PTHR43037">
    <property type="entry name" value="UNNAMED PRODUCT-RELATED"/>
    <property type="match status" value="1"/>
</dbReference>
<dbReference type="PATRIC" id="fig|1002367.3.peg.1364"/>
<dbReference type="InterPro" id="IPR029058">
    <property type="entry name" value="AB_hydrolase_fold"/>
</dbReference>
<dbReference type="InterPro" id="IPR050955">
    <property type="entry name" value="Plant_Biomass_Hydrol_Est"/>
</dbReference>
<evidence type="ECO:0000256" key="1">
    <source>
        <dbReference type="ARBA" id="ARBA00022729"/>
    </source>
</evidence>
<gene>
    <name evidence="3" type="ORF">HMPREF0673_01683</name>
</gene>
<reference evidence="3 4" key="1">
    <citation type="submission" date="2011-08" db="EMBL/GenBank/DDBJ databases">
        <authorList>
            <person name="Weinstock G."/>
            <person name="Sodergren E."/>
            <person name="Clifton S."/>
            <person name="Fulton L."/>
            <person name="Fulton B."/>
            <person name="Courtney L."/>
            <person name="Fronick C."/>
            <person name="Harrison M."/>
            <person name="Strong C."/>
            <person name="Farmer C."/>
            <person name="Delahaunty K."/>
            <person name="Markovic C."/>
            <person name="Hall O."/>
            <person name="Minx P."/>
            <person name="Tomlinson C."/>
            <person name="Mitreva M."/>
            <person name="Hou S."/>
            <person name="Chen J."/>
            <person name="Wollam A."/>
            <person name="Pepin K.H."/>
            <person name="Johnson M."/>
            <person name="Bhonagiri V."/>
            <person name="Zhang X."/>
            <person name="Suruliraj S."/>
            <person name="Warren W."/>
            <person name="Chinwalla A."/>
            <person name="Mardis E.R."/>
            <person name="Wilson R.K."/>
        </authorList>
    </citation>
    <scope>NUCLEOTIDE SEQUENCE [LARGE SCALE GENOMIC DNA]</scope>
    <source>
        <strain evidence="3 4">DSM 18206</strain>
    </source>
</reference>
<dbReference type="SUPFAM" id="SSF53474">
    <property type="entry name" value="alpha/beta-Hydrolases"/>
    <property type="match status" value="1"/>
</dbReference>
<dbReference type="AlphaFoldDB" id="G6AYH3"/>
<dbReference type="PANTHER" id="PTHR43037:SF1">
    <property type="entry name" value="BLL1128 PROTEIN"/>
    <property type="match status" value="1"/>
</dbReference>
<comment type="caution">
    <text evidence="3">The sequence shown here is derived from an EMBL/GenBank/DDBJ whole genome shotgun (WGS) entry which is preliminary data.</text>
</comment>
<evidence type="ECO:0000256" key="2">
    <source>
        <dbReference type="SAM" id="SignalP"/>
    </source>
</evidence>
<proteinExistence type="predicted"/>
<feature type="signal peptide" evidence="2">
    <location>
        <begin position="1"/>
        <end position="19"/>
    </location>
</feature>
<accession>G6AYH3</accession>
<feature type="chain" id="PRO_5003485630" description="Phospholipase/carboxylesterase" evidence="2">
    <location>
        <begin position="20"/>
        <end position="279"/>
    </location>
</feature>
<evidence type="ECO:0000313" key="3">
    <source>
        <dbReference type="EMBL" id="EHJ39420.1"/>
    </source>
</evidence>
<dbReference type="Proteomes" id="UP000004407">
    <property type="component" value="Unassembled WGS sequence"/>
</dbReference>
<dbReference type="Gene3D" id="3.40.50.1820">
    <property type="entry name" value="alpha/beta hydrolase"/>
    <property type="match status" value="1"/>
</dbReference>
<dbReference type="HOGENOM" id="CLU_064094_2_0_10"/>
<name>G6AYH3_9BACT</name>
<dbReference type="GeneID" id="78337321"/>
<keyword evidence="1 2" id="KW-0732">Signal</keyword>
<protein>
    <recommendedName>
        <fullName evidence="5">Phospholipase/carboxylesterase</fullName>
    </recommendedName>
</protein>
<sequence>MKKILFTLFLVFSTLHMSAYDFLRPVKDSIPNGYNFWVYTPVDYFYTQEQTPVIIFLHGASLCGRNLDRVRRYGPLDAIVKGRDIDALTIVPQNPGGAWNPKKVMDVFDWVKRNYPCDTTRVYVLGMSLGGYGTMDVCGTYPDRIAAGMALCGGTTLKDVSGLGELPFWIIHGTADRAVPVKQSKVVVEKLKNSGNDTRLLYDWWQGANHGAPARLFYLRKTYEWLFSHSLLDRERPVNRDISIRYEDLRRVYNDIKRGANNLEVIDGPSVIKSDGSEY</sequence>